<dbReference type="AlphaFoldDB" id="A0A5J4P1B6"/>
<evidence type="ECO:0000256" key="1">
    <source>
        <dbReference type="SAM" id="Coils"/>
    </source>
</evidence>
<dbReference type="GO" id="GO:0007508">
    <property type="term" value="P:larval heart development"/>
    <property type="evidence" value="ECO:0007669"/>
    <property type="project" value="TreeGrafter"/>
</dbReference>
<accession>A0A5J4P1B6</accession>
<feature type="coiled-coil region" evidence="1">
    <location>
        <begin position="62"/>
        <end position="89"/>
    </location>
</feature>
<dbReference type="Proteomes" id="UP000324629">
    <property type="component" value="Unassembled WGS sequence"/>
</dbReference>
<keyword evidence="1" id="KW-0175">Coiled coil</keyword>
<organism evidence="3 4">
    <name type="scientific">Paragonimus westermani</name>
    <dbReference type="NCBI Taxonomy" id="34504"/>
    <lineage>
        <taxon>Eukaryota</taxon>
        <taxon>Metazoa</taxon>
        <taxon>Spiralia</taxon>
        <taxon>Lophotrochozoa</taxon>
        <taxon>Platyhelminthes</taxon>
        <taxon>Trematoda</taxon>
        <taxon>Digenea</taxon>
        <taxon>Plagiorchiida</taxon>
        <taxon>Troglotremata</taxon>
        <taxon>Troglotrematidae</taxon>
        <taxon>Paragonimus</taxon>
    </lineage>
</organism>
<reference evidence="3 4" key="1">
    <citation type="journal article" date="2019" name="Gigascience">
        <title>Whole-genome sequence of the oriental lung fluke Paragonimus westermani.</title>
        <authorList>
            <person name="Oey H."/>
            <person name="Zakrzewski M."/>
            <person name="Narain K."/>
            <person name="Devi K.R."/>
            <person name="Agatsuma T."/>
            <person name="Nawaratna S."/>
            <person name="Gobert G.N."/>
            <person name="Jones M.K."/>
            <person name="Ragan M.A."/>
            <person name="McManus D.P."/>
            <person name="Krause L."/>
        </authorList>
    </citation>
    <scope>NUCLEOTIDE SEQUENCE [LARGE SCALE GENOMIC DNA]</scope>
    <source>
        <strain evidence="3 4">IND2009</strain>
    </source>
</reference>
<dbReference type="PANTHER" id="PTHR33395">
    <property type="entry name" value="TRANSCRIPTASE, PUTATIVE-RELATED-RELATED"/>
    <property type="match status" value="1"/>
</dbReference>
<evidence type="ECO:0008006" key="5">
    <source>
        <dbReference type="Google" id="ProtNLM"/>
    </source>
</evidence>
<keyword evidence="4" id="KW-1185">Reference proteome</keyword>
<name>A0A5J4P1B6_9TREM</name>
<dbReference type="GO" id="GO:0031012">
    <property type="term" value="C:extracellular matrix"/>
    <property type="evidence" value="ECO:0007669"/>
    <property type="project" value="TreeGrafter"/>
</dbReference>
<protein>
    <recommendedName>
        <fullName evidence="5">Reverse transcriptase domain-containing protein</fullName>
    </recommendedName>
</protein>
<gene>
    <name evidence="3" type="ORF">DEA37_0001520</name>
</gene>
<feature type="region of interest" description="Disordered" evidence="2">
    <location>
        <begin position="188"/>
        <end position="213"/>
    </location>
</feature>
<proteinExistence type="predicted"/>
<dbReference type="EMBL" id="QNGE01000168">
    <property type="protein sequence ID" value="KAA3681597.1"/>
    <property type="molecule type" value="Genomic_DNA"/>
</dbReference>
<comment type="caution">
    <text evidence="3">The sequence shown here is derived from an EMBL/GenBank/DDBJ whole genome shotgun (WGS) entry which is preliminary data.</text>
</comment>
<dbReference type="PANTHER" id="PTHR33395:SF22">
    <property type="entry name" value="REVERSE TRANSCRIPTASE DOMAIN-CONTAINING PROTEIN"/>
    <property type="match status" value="1"/>
</dbReference>
<evidence type="ECO:0000313" key="4">
    <source>
        <dbReference type="Proteomes" id="UP000324629"/>
    </source>
</evidence>
<evidence type="ECO:0000313" key="3">
    <source>
        <dbReference type="EMBL" id="KAA3681597.1"/>
    </source>
</evidence>
<feature type="compositionally biased region" description="Basic and acidic residues" evidence="2">
    <location>
        <begin position="188"/>
        <end position="201"/>
    </location>
</feature>
<evidence type="ECO:0000256" key="2">
    <source>
        <dbReference type="SAM" id="MobiDB-lite"/>
    </source>
</evidence>
<sequence length="485" mass="54436">MEDQYALVTSSKRSFICMSCLFRDSCTPLNATLDPLLANPNKQKSGACKCGYKASKDVSAQIATVEKALNDTQRTLSDMKSELSSLNEYIALALPGAADARNAVALSTAQIEEIATSLKDRALREKKLVLWGRFPTTRSPREQARAVLNACFPLESTKIVSASRLRSKSIKKTLGLLVTLPAKISTEEKLTERPEDPEAFRSVRNRSKREIRQHTQHIQSKILQYIRRQRKTKPSALSLRLPDGETSPNRQVAEVFRDYCSAVYNVDLSSWHPILPQGHFQHPILTADFSVSEVQDLLLKINHYSAMGPDKIHPRILKEAALCLAVPLFDMFKQTLRTGTLPEARKESNVSPMFKTGDSHSPASYRPISLTSIPCKIMERLLKRTIFKHSFSNNLFSLNYNGFLPDRSCITNMLSFMDSLTEAKDNAPQEASEASGKRAHYAQLRYCFVKMLEATFFGHGDTVVSPTDSWRPSFGEVYTGVRLDH</sequence>
<dbReference type="GO" id="GO:0061343">
    <property type="term" value="P:cell adhesion involved in heart morphogenesis"/>
    <property type="evidence" value="ECO:0007669"/>
    <property type="project" value="TreeGrafter"/>
</dbReference>